<protein>
    <submittedName>
        <fullName evidence="1">Uncharacterized protein</fullName>
    </submittedName>
</protein>
<sequence>MAKESTQYKSVYIKKYPLNIFMNSKRYTMKYDVENETATIRKSNITITQRGTTLLNSKYFFI</sequence>
<evidence type="ECO:0000313" key="2">
    <source>
        <dbReference type="Proteomes" id="UP000215002"/>
    </source>
</evidence>
<accession>A0A223NZ37</accession>
<dbReference type="KEGG" id="muc:MuYL_3240"/>
<dbReference type="Proteomes" id="UP000215002">
    <property type="component" value="Chromosome"/>
</dbReference>
<dbReference type="EMBL" id="CP022743">
    <property type="protein sequence ID" value="ASU35125.1"/>
    <property type="molecule type" value="Genomic_DNA"/>
</dbReference>
<keyword evidence="2" id="KW-1185">Reference proteome</keyword>
<dbReference type="AlphaFoldDB" id="A0A223NZ37"/>
<reference evidence="1 2" key="1">
    <citation type="submission" date="2017-08" db="EMBL/GenBank/DDBJ databases">
        <title>Complete genome sequence of Mucilaginibacter sp. strain BJC16-A31.</title>
        <authorList>
            <consortium name="Henan University of Science and Technology"/>
            <person name="You X."/>
        </authorList>
    </citation>
    <scope>NUCLEOTIDE SEQUENCE [LARGE SCALE GENOMIC DNA]</scope>
    <source>
        <strain evidence="1 2">BJC16-A31</strain>
    </source>
</reference>
<proteinExistence type="predicted"/>
<gene>
    <name evidence="1" type="ORF">MuYL_3240</name>
</gene>
<name>A0A223NZ37_9SPHI</name>
<evidence type="ECO:0000313" key="1">
    <source>
        <dbReference type="EMBL" id="ASU35125.1"/>
    </source>
</evidence>
<organism evidence="1 2">
    <name type="scientific">Mucilaginibacter xinganensis</name>
    <dbReference type="NCBI Taxonomy" id="1234841"/>
    <lineage>
        <taxon>Bacteria</taxon>
        <taxon>Pseudomonadati</taxon>
        <taxon>Bacteroidota</taxon>
        <taxon>Sphingobacteriia</taxon>
        <taxon>Sphingobacteriales</taxon>
        <taxon>Sphingobacteriaceae</taxon>
        <taxon>Mucilaginibacter</taxon>
    </lineage>
</organism>